<dbReference type="EMBL" id="CAJOBJ010000411">
    <property type="protein sequence ID" value="CAF3820795.1"/>
    <property type="molecule type" value="Genomic_DNA"/>
</dbReference>
<name>A0A8S2JTF2_9BILA</name>
<accession>A0A8S2JTF2</accession>
<dbReference type="SUPFAM" id="SSF63829">
    <property type="entry name" value="Calcium-dependent phosphotriesterase"/>
    <property type="match status" value="1"/>
</dbReference>
<dbReference type="PANTHER" id="PTHR46388:SF2">
    <property type="entry name" value="NHL REPEAT-CONTAINING PROTEIN 2"/>
    <property type="match status" value="1"/>
</dbReference>
<gene>
    <name evidence="1" type="ORF">GIL414_LOCUS2207</name>
</gene>
<dbReference type="InterPro" id="IPR036249">
    <property type="entry name" value="Thioredoxin-like_sf"/>
</dbReference>
<dbReference type="Gene3D" id="2.120.10.30">
    <property type="entry name" value="TolB, C-terminal domain"/>
    <property type="match status" value="1"/>
</dbReference>
<dbReference type="AlphaFoldDB" id="A0A8S2JTF2"/>
<dbReference type="InterPro" id="IPR011042">
    <property type="entry name" value="6-blade_b-propeller_TolB-like"/>
</dbReference>
<evidence type="ECO:0000313" key="1">
    <source>
        <dbReference type="EMBL" id="CAF3820795.1"/>
    </source>
</evidence>
<dbReference type="SUPFAM" id="SSF52833">
    <property type="entry name" value="Thioredoxin-like"/>
    <property type="match status" value="1"/>
</dbReference>
<dbReference type="Gene3D" id="3.40.30.10">
    <property type="entry name" value="Glutaredoxin"/>
    <property type="match status" value="1"/>
</dbReference>
<comment type="caution">
    <text evidence="1">The sequence shown here is derived from an EMBL/GenBank/DDBJ whole genome shotgun (WGS) entry which is preliminary data.</text>
</comment>
<organism evidence="1 2">
    <name type="scientific">Rotaria magnacalcarata</name>
    <dbReference type="NCBI Taxonomy" id="392030"/>
    <lineage>
        <taxon>Eukaryota</taxon>
        <taxon>Metazoa</taxon>
        <taxon>Spiralia</taxon>
        <taxon>Gnathifera</taxon>
        <taxon>Rotifera</taxon>
        <taxon>Eurotatoria</taxon>
        <taxon>Bdelloidea</taxon>
        <taxon>Philodinida</taxon>
        <taxon>Philodinidae</taxon>
        <taxon>Rotaria</taxon>
    </lineage>
</organism>
<proteinExistence type="predicted"/>
<evidence type="ECO:0000313" key="2">
    <source>
        <dbReference type="Proteomes" id="UP000681720"/>
    </source>
</evidence>
<protein>
    <submittedName>
        <fullName evidence="1">Uncharacterized protein</fullName>
    </submittedName>
</protein>
<feature type="non-terminal residue" evidence="1">
    <location>
        <position position="1"/>
    </location>
</feature>
<dbReference type="Proteomes" id="UP000681720">
    <property type="component" value="Unassembled WGS sequence"/>
</dbReference>
<dbReference type="PANTHER" id="PTHR46388">
    <property type="entry name" value="NHL REPEAT-CONTAINING PROTEIN 2"/>
    <property type="match status" value="1"/>
</dbReference>
<sequence length="311" mass="35221">MSVTNFNTDLFRDLTFDLLSDISHGSTKFDELTQTYLNKIHERIDGDELRKYTREIYEKILSLQIVQTNPRAQLKDLMHGNIVLVYFWTFSDIKVSHTIHKVIGIDRRYSNAGVTVICVHSPKYEHEKNKANIKHDIEERSLPFTVVNDSGRLVWKHVGCQLWPTVLVFGPDSLPIYIFEGENHVQHLERFLVPVLAHYKSSLCPILNNSLATTNSSEDVATIKAASKVKDFRYPSHICVTSNKLLYISFAGSNQLVLCDIDGKVIDIIGNGNVGMADGDINQAEFDSPHGLVEFNSCIYIADTNNHSIRV</sequence>
<reference evidence="1" key="1">
    <citation type="submission" date="2021-02" db="EMBL/GenBank/DDBJ databases">
        <authorList>
            <person name="Nowell W R."/>
        </authorList>
    </citation>
    <scope>NUCLEOTIDE SEQUENCE</scope>
</reference>